<organism evidence="1 2">
    <name type="scientific">Magnetospirillum molischianum DSM 120</name>
    <dbReference type="NCBI Taxonomy" id="1150626"/>
    <lineage>
        <taxon>Bacteria</taxon>
        <taxon>Pseudomonadati</taxon>
        <taxon>Pseudomonadota</taxon>
        <taxon>Alphaproteobacteria</taxon>
        <taxon>Rhodospirillales</taxon>
        <taxon>Rhodospirillaceae</taxon>
        <taxon>Magnetospirillum</taxon>
    </lineage>
</organism>
<dbReference type="RefSeq" id="WP_002731368.1">
    <property type="nucleotide sequence ID" value="NZ_CAHP01000060.1"/>
</dbReference>
<name>H8FY54_MAGML</name>
<gene>
    <name evidence="1" type="ORF">PHAMO_80083</name>
</gene>
<dbReference type="STRING" id="1150626.PHAMO_80083"/>
<accession>H8FY54</accession>
<evidence type="ECO:0000313" key="2">
    <source>
        <dbReference type="Proteomes" id="UP000004169"/>
    </source>
</evidence>
<evidence type="ECO:0000313" key="1">
    <source>
        <dbReference type="EMBL" id="CCG43292.1"/>
    </source>
</evidence>
<protein>
    <submittedName>
        <fullName evidence="1">Uncharacterized protein</fullName>
    </submittedName>
</protein>
<keyword evidence="2" id="KW-1185">Reference proteome</keyword>
<dbReference type="eggNOG" id="ENOG502ZRQD">
    <property type="taxonomic scope" value="Bacteria"/>
</dbReference>
<dbReference type="Proteomes" id="UP000004169">
    <property type="component" value="Unassembled WGS sequence"/>
</dbReference>
<sequence length="125" mass="13845">MKIDDLADRLGEKGVGVVGVDVFTHYMPDTCEAGVLLLLGDDPIDAEIGSYRPNAKFQAVVRHSQYPAGFALADKVIDALTIMEEKTAGMFINFCRPRHEPVVFPRSTGNLLEWSINFDANYVKL</sequence>
<reference evidence="1 2" key="1">
    <citation type="journal article" date="2012" name="J. Bacteriol.">
        <title>Draft Genome Sequence of the Purple Photosynthetic Bacterium Phaeospirillum molischianum DSM120, a Particularly Versatile Bacterium.</title>
        <authorList>
            <person name="Duquesne K."/>
            <person name="Prima V."/>
            <person name="Ji B."/>
            <person name="Rouy Z."/>
            <person name="Medigue C."/>
            <person name="Talla E."/>
            <person name="Sturgis J.N."/>
        </authorList>
    </citation>
    <scope>NUCLEOTIDE SEQUENCE [LARGE SCALE GENOMIC DNA]</scope>
    <source>
        <strain evidence="2">DSM120</strain>
    </source>
</reference>
<dbReference type="InterPro" id="IPR024411">
    <property type="entry name" value="Tail_terminator_phage"/>
</dbReference>
<dbReference type="Pfam" id="PF12691">
    <property type="entry name" value="Phage_tail_terminator_6"/>
    <property type="match status" value="1"/>
</dbReference>
<proteinExistence type="predicted"/>
<dbReference type="EMBL" id="CAHP01000060">
    <property type="protein sequence ID" value="CCG43292.1"/>
    <property type="molecule type" value="Genomic_DNA"/>
</dbReference>
<dbReference type="AlphaFoldDB" id="H8FY54"/>
<dbReference type="OrthoDB" id="9157419at2"/>
<comment type="caution">
    <text evidence="1">The sequence shown here is derived from an EMBL/GenBank/DDBJ whole genome shotgun (WGS) entry which is preliminary data.</text>
</comment>